<dbReference type="InterPro" id="IPR013752">
    <property type="entry name" value="KPA_reductase"/>
</dbReference>
<feature type="domain" description="Ketopantoate reductase N-terminal" evidence="5">
    <location>
        <begin position="7"/>
        <end position="182"/>
    </location>
</feature>
<organism evidence="7 8">
    <name type="scientific">Penicillium frequentans</name>
    <dbReference type="NCBI Taxonomy" id="3151616"/>
    <lineage>
        <taxon>Eukaryota</taxon>
        <taxon>Fungi</taxon>
        <taxon>Dikarya</taxon>
        <taxon>Ascomycota</taxon>
        <taxon>Pezizomycotina</taxon>
        <taxon>Eurotiomycetes</taxon>
        <taxon>Eurotiomycetidae</taxon>
        <taxon>Eurotiales</taxon>
        <taxon>Aspergillaceae</taxon>
        <taxon>Penicillium</taxon>
    </lineage>
</organism>
<keyword evidence="3 4" id="KW-0560">Oxidoreductase</keyword>
<dbReference type="InterPro" id="IPR008927">
    <property type="entry name" value="6-PGluconate_DH-like_C_sf"/>
</dbReference>
<dbReference type="PANTHER" id="PTHR21708:SF30">
    <property type="entry name" value="2-DEHYDROPANTOATE 2-REDUCTASE-RELATED"/>
    <property type="match status" value="1"/>
</dbReference>
<evidence type="ECO:0000256" key="3">
    <source>
        <dbReference type="ARBA" id="ARBA00023002"/>
    </source>
</evidence>
<comment type="similarity">
    <text evidence="1 4">Belongs to the ketopantoate reductase family.</text>
</comment>
<comment type="function">
    <text evidence="4">Catalyzes the NADPH-dependent reduction of ketopantoate into pantoic acid.</text>
</comment>
<dbReference type="Pfam" id="PF02558">
    <property type="entry name" value="ApbA"/>
    <property type="match status" value="1"/>
</dbReference>
<dbReference type="InterPro" id="IPR051402">
    <property type="entry name" value="KPR-Related"/>
</dbReference>
<dbReference type="InterPro" id="IPR013332">
    <property type="entry name" value="KPR_N"/>
</dbReference>
<reference evidence="7 8" key="1">
    <citation type="journal article" date="2023" name="IMA Fungus">
        <title>Comparative genomic study of the Penicillium genus elucidates a diverse pangenome and 15 lateral gene transfer events.</title>
        <authorList>
            <person name="Petersen C."/>
            <person name="Sorensen T."/>
            <person name="Nielsen M.R."/>
            <person name="Sondergaard T.E."/>
            <person name="Sorensen J.L."/>
            <person name="Fitzpatrick D.A."/>
            <person name="Frisvad J.C."/>
            <person name="Nielsen K.L."/>
        </authorList>
    </citation>
    <scope>NUCLEOTIDE SEQUENCE [LARGE SCALE GENOMIC DNA]</scope>
    <source>
        <strain evidence="7 8">IBT 35679</strain>
    </source>
</reference>
<evidence type="ECO:0000256" key="2">
    <source>
        <dbReference type="ARBA" id="ARBA00022857"/>
    </source>
</evidence>
<evidence type="ECO:0000256" key="1">
    <source>
        <dbReference type="ARBA" id="ARBA00007870"/>
    </source>
</evidence>
<dbReference type="GO" id="GO:0015940">
    <property type="term" value="P:pantothenate biosynthetic process"/>
    <property type="evidence" value="ECO:0007669"/>
    <property type="project" value="InterPro"/>
</dbReference>
<evidence type="ECO:0000313" key="8">
    <source>
        <dbReference type="Proteomes" id="UP001220324"/>
    </source>
</evidence>
<dbReference type="GO" id="GO:0008677">
    <property type="term" value="F:2-dehydropantoate 2-reductase activity"/>
    <property type="evidence" value="ECO:0007669"/>
    <property type="project" value="UniProtKB-EC"/>
</dbReference>
<dbReference type="EC" id="1.1.1.169" evidence="4"/>
<accession>A0AAD6CU23</accession>
<dbReference type="NCBIfam" id="TIGR00745">
    <property type="entry name" value="apbA_panE"/>
    <property type="match status" value="1"/>
</dbReference>
<dbReference type="InterPro" id="IPR013328">
    <property type="entry name" value="6PGD_dom2"/>
</dbReference>
<dbReference type="PANTHER" id="PTHR21708">
    <property type="entry name" value="PROBABLE 2-DEHYDROPANTOATE 2-REDUCTASE"/>
    <property type="match status" value="1"/>
</dbReference>
<dbReference type="InterPro" id="IPR003710">
    <property type="entry name" value="ApbA"/>
</dbReference>
<evidence type="ECO:0000259" key="6">
    <source>
        <dbReference type="Pfam" id="PF08546"/>
    </source>
</evidence>
<proteinExistence type="inferred from homology"/>
<comment type="catalytic activity">
    <reaction evidence="4">
        <text>(R)-pantoate + NADP(+) = 2-dehydropantoate + NADPH + H(+)</text>
        <dbReference type="Rhea" id="RHEA:16233"/>
        <dbReference type="ChEBI" id="CHEBI:11561"/>
        <dbReference type="ChEBI" id="CHEBI:15378"/>
        <dbReference type="ChEBI" id="CHEBI:15980"/>
        <dbReference type="ChEBI" id="CHEBI:57783"/>
        <dbReference type="ChEBI" id="CHEBI:58349"/>
        <dbReference type="EC" id="1.1.1.169"/>
    </reaction>
</comment>
<dbReference type="Gene3D" id="3.40.50.720">
    <property type="entry name" value="NAD(P)-binding Rossmann-like Domain"/>
    <property type="match status" value="1"/>
</dbReference>
<protein>
    <recommendedName>
        <fullName evidence="4">2-dehydropantoate 2-reductase</fullName>
        <ecNumber evidence="4">1.1.1.169</ecNumber>
    </recommendedName>
    <alternativeName>
        <fullName evidence="4">Ketopantoate reductase</fullName>
    </alternativeName>
</protein>
<comment type="caution">
    <text evidence="7">The sequence shown here is derived from an EMBL/GenBank/DDBJ whole genome shotgun (WGS) entry which is preliminary data.</text>
</comment>
<sequence>MTPKTRILVVGGGGVGAIVALNLQSGCQTELTLVLRSNYTAVQQHGFQVHSCDHGKLLNWRPWKSELYTDVCHNNTNTNTVVNTIPNISCDEDEDAFDFVVVTAKNIPNAHANLASQISPSVTPGITTIVLIQNGLNIEQPYFNIFPRNIVLSGISMIGSEEIEPGFIKHSFADHLTIGSFHNPNLETAKEFKEAERFVGIYSAGGKTVCMHDKNVLWNRWKKLVYNSSINPICALTGLDAGQIRMAGDSISLLVRDAMREIEAAANASGYELPVDIVEFMATVDPVEDHFAPSMLQDGNSIEYEYLLGEPLREGKRLGVAMPVLSTLYALCSAIQWRIEAERESIE</sequence>
<keyword evidence="8" id="KW-1185">Reference proteome</keyword>
<dbReference type="AlphaFoldDB" id="A0AAD6CU23"/>
<feature type="domain" description="Ketopantoate reductase C-terminal" evidence="6">
    <location>
        <begin position="215"/>
        <end position="336"/>
    </location>
</feature>
<dbReference type="Proteomes" id="UP001220324">
    <property type="component" value="Unassembled WGS sequence"/>
</dbReference>
<evidence type="ECO:0000256" key="4">
    <source>
        <dbReference type="RuleBase" id="RU362068"/>
    </source>
</evidence>
<dbReference type="Gene3D" id="1.10.1040.10">
    <property type="entry name" value="N-(1-d-carboxylethyl)-l-norvaline Dehydrogenase, domain 2"/>
    <property type="match status" value="1"/>
</dbReference>
<name>A0AAD6CU23_9EURO</name>
<gene>
    <name evidence="7" type="ORF">N7494_007934</name>
</gene>
<dbReference type="Pfam" id="PF08546">
    <property type="entry name" value="ApbA_C"/>
    <property type="match status" value="1"/>
</dbReference>
<evidence type="ECO:0000313" key="7">
    <source>
        <dbReference type="EMBL" id="KAJ5538455.1"/>
    </source>
</evidence>
<dbReference type="SUPFAM" id="SSF48179">
    <property type="entry name" value="6-phosphogluconate dehydrogenase C-terminal domain-like"/>
    <property type="match status" value="1"/>
</dbReference>
<dbReference type="GO" id="GO:0005737">
    <property type="term" value="C:cytoplasm"/>
    <property type="evidence" value="ECO:0007669"/>
    <property type="project" value="TreeGrafter"/>
</dbReference>
<keyword evidence="2 4" id="KW-0521">NADP</keyword>
<evidence type="ECO:0000259" key="5">
    <source>
        <dbReference type="Pfam" id="PF02558"/>
    </source>
</evidence>
<dbReference type="EMBL" id="JAQIZZ010000006">
    <property type="protein sequence ID" value="KAJ5538455.1"/>
    <property type="molecule type" value="Genomic_DNA"/>
</dbReference>
<dbReference type="FunFam" id="1.10.1040.10:FF:000017">
    <property type="entry name" value="2-dehydropantoate 2-reductase"/>
    <property type="match status" value="1"/>
</dbReference>